<protein>
    <submittedName>
        <fullName evidence="2">Uncharacterized protein</fullName>
    </submittedName>
</protein>
<name>B3TC14_9ZZZZ</name>
<sequence length="74" mass="8688">MLDPAVLEKKLPVSEETKKKWEDEDKWQTILEKDKEKNPHLFLIADHLWWLALMVKISLVMMVLSIIGTILLGF</sequence>
<feature type="transmembrane region" description="Helical" evidence="1">
    <location>
        <begin position="48"/>
        <end position="72"/>
    </location>
</feature>
<keyword evidence="1" id="KW-1133">Transmembrane helix</keyword>
<evidence type="ECO:0000313" key="2">
    <source>
        <dbReference type="EMBL" id="ABZ10123.1"/>
    </source>
</evidence>
<gene>
    <name evidence="2" type="ORF">ALOHA_HF4000APKG10F17ctg1g23</name>
</gene>
<accession>B3TC14</accession>
<reference evidence="2" key="1">
    <citation type="journal article" date="2008" name="ISME J.">
        <title>Genomic patterns of recombination, clonal divergence and environment in marine microbial populations.</title>
        <authorList>
            <person name="Konstantinidis K.T."/>
            <person name="Delong E.F."/>
        </authorList>
    </citation>
    <scope>NUCLEOTIDE SEQUENCE</scope>
</reference>
<organism evidence="2">
    <name type="scientific">uncultured marine microorganism HF4000_APKG10F17</name>
    <dbReference type="NCBI Taxonomy" id="455558"/>
    <lineage>
        <taxon>unclassified sequences</taxon>
        <taxon>environmental samples</taxon>
    </lineage>
</organism>
<evidence type="ECO:0000256" key="1">
    <source>
        <dbReference type="SAM" id="Phobius"/>
    </source>
</evidence>
<dbReference type="AlphaFoldDB" id="B3TC14"/>
<keyword evidence="1" id="KW-0472">Membrane</keyword>
<proteinExistence type="predicted"/>
<keyword evidence="1" id="KW-0812">Transmembrane</keyword>
<dbReference type="EMBL" id="EU016666">
    <property type="protein sequence ID" value="ABZ10123.1"/>
    <property type="molecule type" value="Genomic_DNA"/>
</dbReference>